<name>C7LZU7_ACIFD</name>
<feature type="transmembrane region" description="Helical" evidence="7">
    <location>
        <begin position="72"/>
        <end position="98"/>
    </location>
</feature>
<keyword evidence="10" id="KW-1185">Reference proteome</keyword>
<evidence type="ECO:0000256" key="4">
    <source>
        <dbReference type="ARBA" id="ARBA00022692"/>
    </source>
</evidence>
<feature type="domain" description="ABC transmembrane type-1" evidence="8">
    <location>
        <begin position="73"/>
        <end position="264"/>
    </location>
</feature>
<dbReference type="RefSeq" id="WP_015798739.1">
    <property type="nucleotide sequence ID" value="NC_013124.1"/>
</dbReference>
<dbReference type="KEGG" id="afo:Afer_1329"/>
<dbReference type="OrthoDB" id="9794684at2"/>
<dbReference type="AlphaFoldDB" id="C7LZU7"/>
<evidence type="ECO:0000256" key="3">
    <source>
        <dbReference type="ARBA" id="ARBA00022475"/>
    </source>
</evidence>
<evidence type="ECO:0000256" key="6">
    <source>
        <dbReference type="ARBA" id="ARBA00023136"/>
    </source>
</evidence>
<evidence type="ECO:0000256" key="2">
    <source>
        <dbReference type="ARBA" id="ARBA00022448"/>
    </source>
</evidence>
<evidence type="ECO:0000256" key="5">
    <source>
        <dbReference type="ARBA" id="ARBA00022989"/>
    </source>
</evidence>
<dbReference type="PROSITE" id="PS50928">
    <property type="entry name" value="ABC_TM1"/>
    <property type="match status" value="1"/>
</dbReference>
<gene>
    <name evidence="9" type="ordered locus">Afer_1329</name>
</gene>
<dbReference type="GO" id="GO:0055085">
    <property type="term" value="P:transmembrane transport"/>
    <property type="evidence" value="ECO:0007669"/>
    <property type="project" value="InterPro"/>
</dbReference>
<dbReference type="Pfam" id="PF00528">
    <property type="entry name" value="BPD_transp_1"/>
    <property type="match status" value="1"/>
</dbReference>
<dbReference type="HOGENOM" id="CLU_016047_1_2_11"/>
<evidence type="ECO:0000256" key="1">
    <source>
        <dbReference type="ARBA" id="ARBA00004651"/>
    </source>
</evidence>
<sequence length="279" mass="30188">MGARRQRPLARVGRWATVALVVVLIAAPLYWLLASSLKTPVNIGASPTQYIPNPISLANYQSAFVHYGFGRYVLNSVIVTLGATALVLVLGTLAGYAFGRLPMRGVAVVLVVLLMISVFPEIAVVPPLYLVLRQLNWLNSYQALIVPYTAFNLPFAVWILRNYFLGIPHEMEEAARVDGASTLRTVWSVILPQALPGVFTAGIFTFTACWTEFLMALTFDSSNSYRTIPVGIALFGSPTVIPFGTIFAAAVVAIVPIGILVFVFRKWVVSGLTAGAVKG</sequence>
<dbReference type="InterPro" id="IPR000515">
    <property type="entry name" value="MetI-like"/>
</dbReference>
<keyword evidence="6 7" id="KW-0472">Membrane</keyword>
<keyword evidence="3" id="KW-1003">Cell membrane</keyword>
<feature type="transmembrane region" description="Helical" evidence="7">
    <location>
        <begin position="141"/>
        <end position="160"/>
    </location>
</feature>
<dbReference type="PANTHER" id="PTHR32243">
    <property type="entry name" value="MALTOSE TRANSPORT SYSTEM PERMEASE-RELATED"/>
    <property type="match status" value="1"/>
</dbReference>
<dbReference type="eggNOG" id="COG0395">
    <property type="taxonomic scope" value="Bacteria"/>
</dbReference>
<dbReference type="CDD" id="cd06261">
    <property type="entry name" value="TM_PBP2"/>
    <property type="match status" value="1"/>
</dbReference>
<comment type="subcellular location">
    <subcellularLocation>
        <location evidence="1 7">Cell membrane</location>
        <topology evidence="1 7">Multi-pass membrane protein</topology>
    </subcellularLocation>
</comment>
<dbReference type="InterPro" id="IPR035906">
    <property type="entry name" value="MetI-like_sf"/>
</dbReference>
<feature type="transmembrane region" description="Helical" evidence="7">
    <location>
        <begin position="105"/>
        <end position="129"/>
    </location>
</feature>
<feature type="transmembrane region" description="Helical" evidence="7">
    <location>
        <begin position="12"/>
        <end position="33"/>
    </location>
</feature>
<feature type="transmembrane region" description="Helical" evidence="7">
    <location>
        <begin position="239"/>
        <end position="264"/>
    </location>
</feature>
<keyword evidence="2 7" id="KW-0813">Transport</keyword>
<evidence type="ECO:0000313" key="9">
    <source>
        <dbReference type="EMBL" id="ACU54255.1"/>
    </source>
</evidence>
<comment type="similarity">
    <text evidence="7">Belongs to the binding-protein-dependent transport system permease family.</text>
</comment>
<dbReference type="EMBL" id="CP001631">
    <property type="protein sequence ID" value="ACU54255.1"/>
    <property type="molecule type" value="Genomic_DNA"/>
</dbReference>
<protein>
    <submittedName>
        <fullName evidence="9">Binding-protein-dependent transport systems inner membrane component</fullName>
    </submittedName>
</protein>
<reference evidence="9 10" key="1">
    <citation type="journal article" date="2009" name="Stand. Genomic Sci.">
        <title>Complete genome sequence of Acidimicrobium ferrooxidans type strain (ICP).</title>
        <authorList>
            <person name="Clum A."/>
            <person name="Nolan M."/>
            <person name="Lang E."/>
            <person name="Glavina Del Rio T."/>
            <person name="Tice H."/>
            <person name="Copeland A."/>
            <person name="Cheng J.F."/>
            <person name="Lucas S."/>
            <person name="Chen F."/>
            <person name="Bruce D."/>
            <person name="Goodwin L."/>
            <person name="Pitluck S."/>
            <person name="Ivanova N."/>
            <person name="Mavrommatis K."/>
            <person name="Mikhailova N."/>
            <person name="Pati A."/>
            <person name="Chen A."/>
            <person name="Palaniappan K."/>
            <person name="Goker M."/>
            <person name="Spring S."/>
            <person name="Land M."/>
            <person name="Hauser L."/>
            <person name="Chang Y.J."/>
            <person name="Jeffries C.C."/>
            <person name="Chain P."/>
            <person name="Bristow J."/>
            <person name="Eisen J.A."/>
            <person name="Markowitz V."/>
            <person name="Hugenholtz P."/>
            <person name="Kyrpides N.C."/>
            <person name="Klenk H.P."/>
            <person name="Lapidus A."/>
        </authorList>
    </citation>
    <scope>NUCLEOTIDE SEQUENCE [LARGE SCALE GENOMIC DNA]</scope>
    <source>
        <strain evidence="10">DSM 10331 / JCM 15462 / NBRC 103882 / ICP</strain>
    </source>
</reference>
<keyword evidence="4 7" id="KW-0812">Transmembrane</keyword>
<keyword evidence="5 7" id="KW-1133">Transmembrane helix</keyword>
<dbReference type="GO" id="GO:0005886">
    <property type="term" value="C:plasma membrane"/>
    <property type="evidence" value="ECO:0007669"/>
    <property type="project" value="UniProtKB-SubCell"/>
</dbReference>
<dbReference type="PANTHER" id="PTHR32243:SF18">
    <property type="entry name" value="INNER MEMBRANE ABC TRANSPORTER PERMEASE PROTEIN YCJP"/>
    <property type="match status" value="1"/>
</dbReference>
<proteinExistence type="inferred from homology"/>
<dbReference type="Gene3D" id="1.10.3720.10">
    <property type="entry name" value="MetI-like"/>
    <property type="match status" value="1"/>
</dbReference>
<dbReference type="InterPro" id="IPR050901">
    <property type="entry name" value="BP-dep_ABC_trans_perm"/>
</dbReference>
<dbReference type="STRING" id="525909.Afer_1329"/>
<accession>C7LZU7</accession>
<organism evidence="9 10">
    <name type="scientific">Acidimicrobium ferrooxidans (strain DSM 10331 / JCM 15462 / NBRC 103882 / ICP)</name>
    <dbReference type="NCBI Taxonomy" id="525909"/>
    <lineage>
        <taxon>Bacteria</taxon>
        <taxon>Bacillati</taxon>
        <taxon>Actinomycetota</taxon>
        <taxon>Acidimicrobiia</taxon>
        <taxon>Acidimicrobiales</taxon>
        <taxon>Acidimicrobiaceae</taxon>
        <taxon>Acidimicrobium</taxon>
    </lineage>
</organism>
<evidence type="ECO:0000256" key="7">
    <source>
        <dbReference type="RuleBase" id="RU363032"/>
    </source>
</evidence>
<dbReference type="SUPFAM" id="SSF161098">
    <property type="entry name" value="MetI-like"/>
    <property type="match status" value="1"/>
</dbReference>
<evidence type="ECO:0000313" key="10">
    <source>
        <dbReference type="Proteomes" id="UP000000771"/>
    </source>
</evidence>
<dbReference type="Proteomes" id="UP000000771">
    <property type="component" value="Chromosome"/>
</dbReference>
<evidence type="ECO:0000259" key="8">
    <source>
        <dbReference type="PROSITE" id="PS50928"/>
    </source>
</evidence>
<feature type="transmembrane region" description="Helical" evidence="7">
    <location>
        <begin position="194"/>
        <end position="219"/>
    </location>
</feature>